<dbReference type="SUPFAM" id="SSF46785">
    <property type="entry name" value="Winged helix' DNA-binding domain"/>
    <property type="match status" value="1"/>
</dbReference>
<keyword evidence="3" id="KW-0804">Transcription</keyword>
<evidence type="ECO:0000256" key="2">
    <source>
        <dbReference type="ARBA" id="ARBA00023125"/>
    </source>
</evidence>
<evidence type="ECO:0000259" key="6">
    <source>
        <dbReference type="PROSITE" id="PS51078"/>
    </source>
</evidence>
<dbReference type="SUPFAM" id="SSF55781">
    <property type="entry name" value="GAF domain-like"/>
    <property type="match status" value="1"/>
</dbReference>
<dbReference type="Proteomes" id="UP001205906">
    <property type="component" value="Unassembled WGS sequence"/>
</dbReference>
<dbReference type="InterPro" id="IPR005471">
    <property type="entry name" value="Tscrpt_reg_IclR_N"/>
</dbReference>
<gene>
    <name evidence="7" type="ORF">NGM99_06060</name>
</gene>
<keyword evidence="2" id="KW-0238">DNA-binding</keyword>
<evidence type="ECO:0000256" key="4">
    <source>
        <dbReference type="SAM" id="Phobius"/>
    </source>
</evidence>
<keyword evidence="4" id="KW-1133">Transmembrane helix</keyword>
<dbReference type="PANTHER" id="PTHR30136">
    <property type="entry name" value="HELIX-TURN-HELIX TRANSCRIPTIONAL REGULATOR, ICLR FAMILY"/>
    <property type="match status" value="1"/>
</dbReference>
<dbReference type="EMBL" id="JAMXQS010000003">
    <property type="protein sequence ID" value="MCO6049352.1"/>
    <property type="molecule type" value="Genomic_DNA"/>
</dbReference>
<organism evidence="7 8">
    <name type="scientific">Mesorhizobium liriopis</name>
    <dbReference type="NCBI Taxonomy" id="2953882"/>
    <lineage>
        <taxon>Bacteria</taxon>
        <taxon>Pseudomonadati</taxon>
        <taxon>Pseudomonadota</taxon>
        <taxon>Alphaproteobacteria</taxon>
        <taxon>Hyphomicrobiales</taxon>
        <taxon>Phyllobacteriaceae</taxon>
        <taxon>Mesorhizobium</taxon>
    </lineage>
</organism>
<dbReference type="PROSITE" id="PS51077">
    <property type="entry name" value="HTH_ICLR"/>
    <property type="match status" value="1"/>
</dbReference>
<protein>
    <submittedName>
        <fullName evidence="7">IclR family transcriptional regulator</fullName>
    </submittedName>
</protein>
<feature type="transmembrane region" description="Helical" evidence="4">
    <location>
        <begin position="102"/>
        <end position="120"/>
    </location>
</feature>
<dbReference type="InterPro" id="IPR029016">
    <property type="entry name" value="GAF-like_dom_sf"/>
</dbReference>
<dbReference type="RefSeq" id="WP_252817107.1">
    <property type="nucleotide sequence ID" value="NZ_JAMXQS010000003.1"/>
</dbReference>
<dbReference type="Pfam" id="PF09339">
    <property type="entry name" value="HTH_IclR"/>
    <property type="match status" value="1"/>
</dbReference>
<dbReference type="InterPro" id="IPR050707">
    <property type="entry name" value="HTH_MetabolicPath_Reg"/>
</dbReference>
<dbReference type="InterPro" id="IPR014757">
    <property type="entry name" value="Tscrpt_reg_IclR_C"/>
</dbReference>
<keyword evidence="1" id="KW-0805">Transcription regulation</keyword>
<dbReference type="Gene3D" id="1.10.10.10">
    <property type="entry name" value="Winged helix-like DNA-binding domain superfamily/Winged helix DNA-binding domain"/>
    <property type="match status" value="1"/>
</dbReference>
<evidence type="ECO:0000256" key="1">
    <source>
        <dbReference type="ARBA" id="ARBA00023015"/>
    </source>
</evidence>
<sequence>MRFAEAFVRGDPLGEMNNRSWIFLDADRLAIRDDLVLCLRCRSCEKARGNHSPENAGKRTASLDSDHTSLLQAAFDQGRDNSWRPYLANRNETREHKLSNTFIVFCVIICILWNKSFIFFRDAMTRIERKKAGRSPEGRSDDSALGRGLAILEVLAAAMQPMTLHEIAEAVHLTASTVHRILQTLCDTNHAQRDASGKRYHASAKTLSPLTMYHPLQILRRDAMEPLRQLRAKTDLTSSLVVFVSNERLVLEVSGVSGVLTPYYGTCLTNPLHVAVSGKIMLLHMAPARRHNLLGEGPYEALTPNTITNPANFDSELEQIRVRGFSTNLDENFVGLSAIGAALVCQPGQLIGCIMLAGSSREFNEEKIEEWGRALKDQASLISFSPGARALCNLFG</sequence>
<feature type="domain" description="IclR-ED" evidence="6">
    <location>
        <begin position="205"/>
        <end position="388"/>
    </location>
</feature>
<name>A0ABT1C3D9_9HYPH</name>
<keyword evidence="4" id="KW-0472">Membrane</keyword>
<evidence type="ECO:0000256" key="3">
    <source>
        <dbReference type="ARBA" id="ARBA00023163"/>
    </source>
</evidence>
<evidence type="ECO:0000313" key="8">
    <source>
        <dbReference type="Proteomes" id="UP001205906"/>
    </source>
</evidence>
<proteinExistence type="predicted"/>
<reference evidence="7 8" key="1">
    <citation type="submission" date="2022-06" db="EMBL/GenBank/DDBJ databases">
        <title>Mesorhizobium sp. strain RP14 Genome sequencing and assembly.</title>
        <authorList>
            <person name="Kim I."/>
        </authorList>
    </citation>
    <scope>NUCLEOTIDE SEQUENCE [LARGE SCALE GENOMIC DNA]</scope>
    <source>
        <strain evidence="8">RP14(2022)</strain>
    </source>
</reference>
<dbReference type="PANTHER" id="PTHR30136:SF24">
    <property type="entry name" value="HTH-TYPE TRANSCRIPTIONAL REPRESSOR ALLR"/>
    <property type="match status" value="1"/>
</dbReference>
<dbReference type="InterPro" id="IPR036388">
    <property type="entry name" value="WH-like_DNA-bd_sf"/>
</dbReference>
<keyword evidence="8" id="KW-1185">Reference proteome</keyword>
<accession>A0ABT1C3D9</accession>
<evidence type="ECO:0000259" key="5">
    <source>
        <dbReference type="PROSITE" id="PS51077"/>
    </source>
</evidence>
<evidence type="ECO:0000313" key="7">
    <source>
        <dbReference type="EMBL" id="MCO6049352.1"/>
    </source>
</evidence>
<keyword evidence="4" id="KW-0812">Transmembrane</keyword>
<dbReference type="Gene3D" id="3.30.450.40">
    <property type="match status" value="1"/>
</dbReference>
<comment type="caution">
    <text evidence="7">The sequence shown here is derived from an EMBL/GenBank/DDBJ whole genome shotgun (WGS) entry which is preliminary data.</text>
</comment>
<dbReference type="SMART" id="SM00346">
    <property type="entry name" value="HTH_ICLR"/>
    <property type="match status" value="1"/>
</dbReference>
<dbReference type="Pfam" id="PF01614">
    <property type="entry name" value="IclR_C"/>
    <property type="match status" value="1"/>
</dbReference>
<dbReference type="InterPro" id="IPR036390">
    <property type="entry name" value="WH_DNA-bd_sf"/>
</dbReference>
<feature type="domain" description="HTH iclR-type" evidence="5">
    <location>
        <begin position="142"/>
        <end position="204"/>
    </location>
</feature>
<dbReference type="PROSITE" id="PS51078">
    <property type="entry name" value="ICLR_ED"/>
    <property type="match status" value="1"/>
</dbReference>